<dbReference type="InterPro" id="IPR028082">
    <property type="entry name" value="Peripla_BP_I"/>
</dbReference>
<evidence type="ECO:0000313" key="1">
    <source>
        <dbReference type="EMBL" id="CAB4789151.1"/>
    </source>
</evidence>
<gene>
    <name evidence="1" type="ORF">UFOPK2925_01304</name>
</gene>
<reference evidence="1" key="1">
    <citation type="submission" date="2020-05" db="EMBL/GenBank/DDBJ databases">
        <authorList>
            <person name="Chiriac C."/>
            <person name="Salcher M."/>
            <person name="Ghai R."/>
            <person name="Kavagutti S V."/>
        </authorList>
    </citation>
    <scope>NUCLEOTIDE SEQUENCE</scope>
</reference>
<dbReference type="EMBL" id="CAEZZU010000222">
    <property type="protein sequence ID" value="CAB4789151.1"/>
    <property type="molecule type" value="Genomic_DNA"/>
</dbReference>
<proteinExistence type="predicted"/>
<dbReference type="SUPFAM" id="SSF53822">
    <property type="entry name" value="Periplasmic binding protein-like I"/>
    <property type="match status" value="1"/>
</dbReference>
<protein>
    <submittedName>
        <fullName evidence="1">Unannotated protein</fullName>
    </submittedName>
</protein>
<accession>A0A6J6WV48</accession>
<sequence>MSGTCTSKTLMAIAGEAGNDVLTVLPLMDPSNPAFASSPAVTLYKEKLAKFAPTADPGNGIVAYGWTAGAMLQKILEDSPKLTRLSVMETARSFTASGIGLMPKGAKFVTNIKNDWFLGEQFEIVQYSTTKGYFSPVGGAIDFNGKTASFTPKALING</sequence>
<dbReference type="AlphaFoldDB" id="A0A6J6WV48"/>
<organism evidence="1">
    <name type="scientific">freshwater metagenome</name>
    <dbReference type="NCBI Taxonomy" id="449393"/>
    <lineage>
        <taxon>unclassified sequences</taxon>
        <taxon>metagenomes</taxon>
        <taxon>ecological metagenomes</taxon>
    </lineage>
</organism>
<name>A0A6J6WV48_9ZZZZ</name>
<dbReference type="Gene3D" id="3.40.50.2300">
    <property type="match status" value="2"/>
</dbReference>